<evidence type="ECO:0000256" key="1">
    <source>
        <dbReference type="SAM" id="SignalP"/>
    </source>
</evidence>
<reference evidence="2 3" key="1">
    <citation type="submission" date="2020-08" db="EMBL/GenBank/DDBJ databases">
        <title>Genemic of Streptomyces polyaspartic.</title>
        <authorList>
            <person name="Liu W."/>
        </authorList>
    </citation>
    <scope>NUCLEOTIDE SEQUENCE [LARGE SCALE GENOMIC DNA]</scope>
    <source>
        <strain evidence="2 3">TRM66268-LWL</strain>
    </source>
</reference>
<evidence type="ECO:0000313" key="2">
    <source>
        <dbReference type="EMBL" id="MBC9718793.1"/>
    </source>
</evidence>
<keyword evidence="3" id="KW-1185">Reference proteome</keyword>
<dbReference type="EMBL" id="JACTVJ010000029">
    <property type="protein sequence ID" value="MBC9718793.1"/>
    <property type="molecule type" value="Genomic_DNA"/>
</dbReference>
<proteinExistence type="predicted"/>
<keyword evidence="1" id="KW-0732">Signal</keyword>
<protein>
    <submittedName>
        <fullName evidence="2">Uncharacterized protein</fullName>
    </submittedName>
</protein>
<gene>
    <name evidence="2" type="ORF">H9Y04_40330</name>
</gene>
<accession>A0ABR7SWY8</accession>
<comment type="caution">
    <text evidence="2">The sequence shown here is derived from an EMBL/GenBank/DDBJ whole genome shotgun (WGS) entry which is preliminary data.</text>
</comment>
<sequence>MFRQTFLAATPAVAGAARAAGCQAVAEDSLAPFFAAALAADLAAALAADLFVDAFDGVRS</sequence>
<evidence type="ECO:0000313" key="3">
    <source>
        <dbReference type="Proteomes" id="UP000642284"/>
    </source>
</evidence>
<organism evidence="2 3">
    <name type="scientific">Streptomyces polyasparticus</name>
    <dbReference type="NCBI Taxonomy" id="2767826"/>
    <lineage>
        <taxon>Bacteria</taxon>
        <taxon>Bacillati</taxon>
        <taxon>Actinomycetota</taxon>
        <taxon>Actinomycetes</taxon>
        <taxon>Kitasatosporales</taxon>
        <taxon>Streptomycetaceae</taxon>
        <taxon>Streptomyces</taxon>
    </lineage>
</organism>
<dbReference type="Proteomes" id="UP000642284">
    <property type="component" value="Unassembled WGS sequence"/>
</dbReference>
<feature type="chain" id="PRO_5045208602" evidence="1">
    <location>
        <begin position="20"/>
        <end position="60"/>
    </location>
</feature>
<feature type="signal peptide" evidence="1">
    <location>
        <begin position="1"/>
        <end position="19"/>
    </location>
</feature>
<name>A0ABR7SWY8_9ACTN</name>
<dbReference type="RefSeq" id="WP_187819213.1">
    <property type="nucleotide sequence ID" value="NZ_JACTVJ010000029.1"/>
</dbReference>